<keyword evidence="1" id="KW-0812">Transmembrane</keyword>
<gene>
    <name evidence="2" type="ORF">P1J78_23340</name>
</gene>
<reference evidence="2" key="1">
    <citation type="submission" date="2023-03" db="EMBL/GenBank/DDBJ databases">
        <title>Multiphase analysis and comparison of six strains from genera Psychromarinibacter, Lutimaribacter, and Maritimibacter, including a novel species: Psychromarinibacter sediminicola sp. nov.</title>
        <authorList>
            <person name="Wang Y.-H."/>
            <person name="Ye M.-Q."/>
            <person name="Du Z.-J."/>
        </authorList>
    </citation>
    <scope>NUCLEOTIDE SEQUENCE</scope>
    <source>
        <strain evidence="2">C21-152</strain>
    </source>
</reference>
<evidence type="ECO:0000313" key="2">
    <source>
        <dbReference type="EMBL" id="MDF0603666.1"/>
    </source>
</evidence>
<evidence type="ECO:0000256" key="1">
    <source>
        <dbReference type="SAM" id="Phobius"/>
    </source>
</evidence>
<keyword evidence="1" id="KW-1133">Transmembrane helix</keyword>
<dbReference type="RefSeq" id="WP_275569781.1">
    <property type="nucleotide sequence ID" value="NZ_JARGYC010000115.1"/>
</dbReference>
<sequence>MTTRDDIHELLPFLANDTLEGEERRAAEAAVAEDPELQTELAALRAVRETMRAEDAYSPGEMGLARLMRDVEAEAPQAAAPPRSGRVLAWQAAAAVLLVAVIGQGAFLMRGGGDMAEAPQPEGYSLAGAGAEAPFTVAIAPDTPERALRALLLEAGVEVTGGPSALGLYQLAPVEGVTPDEARGILEASDIVEDLTLNQ</sequence>
<organism evidence="2 3">
    <name type="scientific">Psychromarinibacter sediminicola</name>
    <dbReference type="NCBI Taxonomy" id="3033385"/>
    <lineage>
        <taxon>Bacteria</taxon>
        <taxon>Pseudomonadati</taxon>
        <taxon>Pseudomonadota</taxon>
        <taxon>Alphaproteobacteria</taxon>
        <taxon>Rhodobacterales</taxon>
        <taxon>Paracoccaceae</taxon>
        <taxon>Psychromarinibacter</taxon>
    </lineage>
</organism>
<proteinExistence type="predicted"/>
<protein>
    <submittedName>
        <fullName evidence="2">Uncharacterized protein</fullName>
    </submittedName>
</protein>
<comment type="caution">
    <text evidence="2">The sequence shown here is derived from an EMBL/GenBank/DDBJ whole genome shotgun (WGS) entry which is preliminary data.</text>
</comment>
<keyword evidence="1" id="KW-0472">Membrane</keyword>
<name>A0AAE3NWP4_9RHOB</name>
<dbReference type="Proteomes" id="UP001220964">
    <property type="component" value="Unassembled WGS sequence"/>
</dbReference>
<feature type="transmembrane region" description="Helical" evidence="1">
    <location>
        <begin position="88"/>
        <end position="109"/>
    </location>
</feature>
<evidence type="ECO:0000313" key="3">
    <source>
        <dbReference type="Proteomes" id="UP001220964"/>
    </source>
</evidence>
<accession>A0AAE3NWP4</accession>
<dbReference type="EMBL" id="JARGYC010000115">
    <property type="protein sequence ID" value="MDF0603666.1"/>
    <property type="molecule type" value="Genomic_DNA"/>
</dbReference>
<keyword evidence="3" id="KW-1185">Reference proteome</keyword>
<dbReference type="AlphaFoldDB" id="A0AAE3NWP4"/>